<evidence type="ECO:0000256" key="4">
    <source>
        <dbReference type="ARBA" id="ARBA00012201"/>
    </source>
</evidence>
<accession>A0A7R9KTR7</accession>
<evidence type="ECO:0000256" key="7">
    <source>
        <dbReference type="ARBA" id="ARBA00022737"/>
    </source>
</evidence>
<evidence type="ECO:0000256" key="2">
    <source>
        <dbReference type="ARBA" id="ARBA00001946"/>
    </source>
</evidence>
<feature type="transmembrane region" description="Helical" evidence="17">
    <location>
        <begin position="748"/>
        <end position="766"/>
    </location>
</feature>
<dbReference type="InterPro" id="IPR029787">
    <property type="entry name" value="Nucleotide_cyclase"/>
</dbReference>
<dbReference type="Proteomes" id="UP000759131">
    <property type="component" value="Unassembled WGS sequence"/>
</dbReference>
<dbReference type="GO" id="GO:0004016">
    <property type="term" value="F:adenylate cyclase activity"/>
    <property type="evidence" value="ECO:0007669"/>
    <property type="project" value="UniProtKB-EC"/>
</dbReference>
<dbReference type="SMART" id="SM00044">
    <property type="entry name" value="CYCc"/>
    <property type="match status" value="2"/>
</dbReference>
<comment type="subcellular location">
    <subcellularLocation>
        <location evidence="3">Membrane</location>
        <topology evidence="3">Multi-pass membrane protein</topology>
    </subcellularLocation>
</comment>
<evidence type="ECO:0000256" key="11">
    <source>
        <dbReference type="ARBA" id="ARBA00022989"/>
    </source>
</evidence>
<dbReference type="GO" id="GO:0046872">
    <property type="term" value="F:metal ion binding"/>
    <property type="evidence" value="ECO:0007669"/>
    <property type="project" value="UniProtKB-KW"/>
</dbReference>
<comment type="similarity">
    <text evidence="16">Belongs to the adenylyl cyclase class-4/guanylyl cyclase family.</text>
</comment>
<keyword evidence="8" id="KW-0547">Nucleotide-binding</keyword>
<feature type="transmembrane region" description="Helical" evidence="17">
    <location>
        <begin position="177"/>
        <end position="197"/>
    </location>
</feature>
<keyword evidence="10" id="KW-0460">Magnesium</keyword>
<keyword evidence="15 16" id="KW-0456">Lyase</keyword>
<dbReference type="GO" id="GO:0006171">
    <property type="term" value="P:cAMP biosynthetic process"/>
    <property type="evidence" value="ECO:0007669"/>
    <property type="project" value="UniProtKB-KW"/>
</dbReference>
<keyword evidence="20" id="KW-1185">Reference proteome</keyword>
<proteinExistence type="inferred from homology"/>
<keyword evidence="5 17" id="KW-0812">Transmembrane</keyword>
<evidence type="ECO:0000256" key="12">
    <source>
        <dbReference type="ARBA" id="ARBA00022998"/>
    </source>
</evidence>
<evidence type="ECO:0000259" key="18">
    <source>
        <dbReference type="PROSITE" id="PS50125"/>
    </source>
</evidence>
<dbReference type="FunFam" id="3.30.70.1230:FF:000024">
    <property type="entry name" value="ACXA, isoform A"/>
    <property type="match status" value="1"/>
</dbReference>
<organism evidence="19">
    <name type="scientific">Medioppia subpectinata</name>
    <dbReference type="NCBI Taxonomy" id="1979941"/>
    <lineage>
        <taxon>Eukaryota</taxon>
        <taxon>Metazoa</taxon>
        <taxon>Ecdysozoa</taxon>
        <taxon>Arthropoda</taxon>
        <taxon>Chelicerata</taxon>
        <taxon>Arachnida</taxon>
        <taxon>Acari</taxon>
        <taxon>Acariformes</taxon>
        <taxon>Sarcoptiformes</taxon>
        <taxon>Oribatida</taxon>
        <taxon>Brachypylina</taxon>
        <taxon>Oppioidea</taxon>
        <taxon>Oppiidae</taxon>
        <taxon>Medioppia</taxon>
    </lineage>
</organism>
<dbReference type="GO" id="GO:0035556">
    <property type="term" value="P:intracellular signal transduction"/>
    <property type="evidence" value="ECO:0007669"/>
    <property type="project" value="InterPro"/>
</dbReference>
<dbReference type="InterPro" id="IPR001054">
    <property type="entry name" value="A/G_cyclase"/>
</dbReference>
<comment type="catalytic activity">
    <reaction evidence="1">
        <text>ATP = 3',5'-cyclic AMP + diphosphate</text>
        <dbReference type="Rhea" id="RHEA:15389"/>
        <dbReference type="ChEBI" id="CHEBI:30616"/>
        <dbReference type="ChEBI" id="CHEBI:33019"/>
        <dbReference type="ChEBI" id="CHEBI:58165"/>
        <dbReference type="EC" id="4.6.1.1"/>
    </reaction>
</comment>
<protein>
    <recommendedName>
        <fullName evidence="4">adenylate cyclase</fullName>
        <ecNumber evidence="4">4.6.1.1</ecNumber>
    </recommendedName>
</protein>
<evidence type="ECO:0000256" key="5">
    <source>
        <dbReference type="ARBA" id="ARBA00022692"/>
    </source>
</evidence>
<dbReference type="PROSITE" id="PS50125">
    <property type="entry name" value="GUANYLATE_CYCLASE_2"/>
    <property type="match status" value="2"/>
</dbReference>
<keyword evidence="9" id="KW-0067">ATP-binding</keyword>
<feature type="transmembrane region" description="Helical" evidence="17">
    <location>
        <begin position="676"/>
        <end position="696"/>
    </location>
</feature>
<evidence type="ECO:0000256" key="8">
    <source>
        <dbReference type="ARBA" id="ARBA00022741"/>
    </source>
</evidence>
<dbReference type="FunFam" id="3.30.70.1230:FF:000001">
    <property type="entry name" value="Adenylate cyclase"/>
    <property type="match status" value="1"/>
</dbReference>
<dbReference type="EC" id="4.6.1.1" evidence="4"/>
<feature type="domain" description="Guanylate cyclase" evidence="18">
    <location>
        <begin position="830"/>
        <end position="976"/>
    </location>
</feature>
<dbReference type="GO" id="GO:0005524">
    <property type="term" value="F:ATP binding"/>
    <property type="evidence" value="ECO:0007669"/>
    <property type="project" value="UniProtKB-KW"/>
</dbReference>
<keyword evidence="13 17" id="KW-0472">Membrane</keyword>
<keyword evidence="7" id="KW-0677">Repeat</keyword>
<evidence type="ECO:0000313" key="20">
    <source>
        <dbReference type="Proteomes" id="UP000759131"/>
    </source>
</evidence>
<evidence type="ECO:0000256" key="17">
    <source>
        <dbReference type="SAM" id="Phobius"/>
    </source>
</evidence>
<comment type="cofactor">
    <cofactor evidence="2">
        <name>Mg(2+)</name>
        <dbReference type="ChEBI" id="CHEBI:18420"/>
    </cofactor>
</comment>
<dbReference type="PROSITE" id="PS00452">
    <property type="entry name" value="GUANYLATE_CYCLASE_1"/>
    <property type="match status" value="1"/>
</dbReference>
<dbReference type="Gene3D" id="3.30.70.1230">
    <property type="entry name" value="Nucleotide cyclase"/>
    <property type="match status" value="2"/>
</dbReference>
<dbReference type="PANTHER" id="PTHR45627:SF12">
    <property type="entry name" value="ADENYLATE CYCLASE TYPE 2"/>
    <property type="match status" value="1"/>
</dbReference>
<dbReference type="SUPFAM" id="SSF55073">
    <property type="entry name" value="Nucleotide cyclase"/>
    <property type="match status" value="2"/>
</dbReference>
<dbReference type="EMBL" id="OC861077">
    <property type="protein sequence ID" value="CAD7629145.1"/>
    <property type="molecule type" value="Genomic_DNA"/>
</dbReference>
<keyword evidence="11 17" id="KW-1133">Transmembrane helix</keyword>
<feature type="domain" description="Guanylate cyclase" evidence="18">
    <location>
        <begin position="344"/>
        <end position="471"/>
    </location>
</feature>
<dbReference type="EMBL" id="CAJPIZ010006502">
    <property type="protein sequence ID" value="CAG2109575.1"/>
    <property type="molecule type" value="Genomic_DNA"/>
</dbReference>
<dbReference type="AlphaFoldDB" id="A0A7R9KTR7"/>
<evidence type="ECO:0000256" key="13">
    <source>
        <dbReference type="ARBA" id="ARBA00023136"/>
    </source>
</evidence>
<gene>
    <name evidence="19" type="ORF">OSB1V03_LOCUS9562</name>
</gene>
<dbReference type="PANTHER" id="PTHR45627">
    <property type="entry name" value="ADENYLATE CYCLASE TYPE 1"/>
    <property type="match status" value="1"/>
</dbReference>
<feature type="transmembrane region" description="Helical" evidence="17">
    <location>
        <begin position="248"/>
        <end position="270"/>
    </location>
</feature>
<keyword evidence="12" id="KW-0115">cAMP biosynthesis</keyword>
<dbReference type="Pfam" id="PF00211">
    <property type="entry name" value="Guanylate_cyc"/>
    <property type="match status" value="2"/>
</dbReference>
<reference evidence="19" key="1">
    <citation type="submission" date="2020-11" db="EMBL/GenBank/DDBJ databases">
        <authorList>
            <person name="Tran Van P."/>
        </authorList>
    </citation>
    <scope>NUCLEOTIDE SEQUENCE</scope>
</reference>
<evidence type="ECO:0000256" key="3">
    <source>
        <dbReference type="ARBA" id="ARBA00004141"/>
    </source>
</evidence>
<dbReference type="OrthoDB" id="10261550at2759"/>
<feature type="transmembrane region" description="Helical" evidence="17">
    <location>
        <begin position="217"/>
        <end position="236"/>
    </location>
</feature>
<evidence type="ECO:0000256" key="1">
    <source>
        <dbReference type="ARBA" id="ARBA00001593"/>
    </source>
</evidence>
<evidence type="ECO:0000313" key="19">
    <source>
        <dbReference type="EMBL" id="CAD7629145.1"/>
    </source>
</evidence>
<sequence>MVYSNANPIIGFLCITRITPLRMSGQLSRGKSSQTASFVRRMSANTVEILAKQTTLIKLDSLDRNDRKSVVSNHSTYSGDSEHWSWRALKREFKSKDVGKMFLKYQSRLQHTFFMVLLILNILFNIIAIIVYFFDKKNDDSFPGIFLIKISSLIVFIIFFAITCLEEILLRPRISRTVAGITVLLAMLFEEYGSTLFPLQDTNHSSPVQQILPFCSRIYSCLATIIIIAIELTLTFRQRMDMNCKSQCILRFTIADLFFYSFSAAFEIAIRKAFINHRSCIESTSKLELEHEQQEQLLSSCFPKHLIDDVRNDIRTTISQIARQESIPMRPFNKLYVKKYKNVSILYADIVNSMVLTASLSANDLVETLNELFGRFDESAERNNCLRIKLLGDCYYCVSGLPEYDENHAINSVRMGLEMIKIIRTVREVREIDVDMRIGVHSGMVLSGIMGLHKWQYDIWSLDSMLASSMEHNGVPGYVHITQTTFDLLFPSQIEDYIIKEKITEGEVGYLIAKKDVISHNRTNSASPNSKRKRQTDNLKAQINKLRRRSFVEPGSHSSRIPTTILESRYREMINSVNRFMDFAIEKMPLNIKSHWLHPQDIHPFLLCFTSGLIGKKSLDGKNESSIFNTEKMFAQQSDPFFIDHLYPSVDLKDCKSDIMGNNKTVDEIIHLAGCAYSWDYTMCVILAMTGVSLFIRIHLWLKFLMHLFGVITYVILFYNKCSIYQIVSNAENNLWISNIGFDPSIGHIYYVVMVTVLLHVVDRQIEYIFRLDFKWTNRLVDEKIEMQTIGEINRILLENILPVHVAQRYLYNSSVSADQLYHESYDSCAVMFASIPNYSQFYSENFMNEEGLKCLQLLNEIILNFDQMLSHVNFQKIEKIKTIGSTYMAAAGLQPGRGSADSEISVEDLRSNVIVLVRFATALMETLKKLNKDALQDFKLRVGIAVGPVIAGVVGAVKPQYDIWGDTVNVASRMESTGIMGRIQVTEEAANILTESDNSNEFVLEERGLIFVKGKGELKTYLVKTQFDFDENEITRV</sequence>
<evidence type="ECO:0000256" key="6">
    <source>
        <dbReference type="ARBA" id="ARBA00022723"/>
    </source>
</evidence>
<dbReference type="GO" id="GO:0005886">
    <property type="term" value="C:plasma membrane"/>
    <property type="evidence" value="ECO:0007669"/>
    <property type="project" value="TreeGrafter"/>
</dbReference>
<feature type="transmembrane region" description="Helical" evidence="17">
    <location>
        <begin position="146"/>
        <end position="165"/>
    </location>
</feature>
<evidence type="ECO:0000256" key="16">
    <source>
        <dbReference type="RuleBase" id="RU000405"/>
    </source>
</evidence>
<evidence type="ECO:0000256" key="9">
    <source>
        <dbReference type="ARBA" id="ARBA00022840"/>
    </source>
</evidence>
<feature type="transmembrane region" description="Helical" evidence="17">
    <location>
        <begin position="708"/>
        <end position="728"/>
    </location>
</feature>
<keyword evidence="14" id="KW-0325">Glycoprotein</keyword>
<dbReference type="GO" id="GO:0007189">
    <property type="term" value="P:adenylate cyclase-activating G protein-coupled receptor signaling pathway"/>
    <property type="evidence" value="ECO:0007669"/>
    <property type="project" value="TreeGrafter"/>
</dbReference>
<evidence type="ECO:0000256" key="10">
    <source>
        <dbReference type="ARBA" id="ARBA00022842"/>
    </source>
</evidence>
<feature type="transmembrane region" description="Helical" evidence="17">
    <location>
        <begin position="113"/>
        <end position="134"/>
    </location>
</feature>
<evidence type="ECO:0000256" key="15">
    <source>
        <dbReference type="ARBA" id="ARBA00023239"/>
    </source>
</evidence>
<dbReference type="CDD" id="cd07302">
    <property type="entry name" value="CHD"/>
    <property type="match status" value="2"/>
</dbReference>
<dbReference type="InterPro" id="IPR018297">
    <property type="entry name" value="A/G_cyclase_CS"/>
</dbReference>
<evidence type="ECO:0000256" key="14">
    <source>
        <dbReference type="ARBA" id="ARBA00023180"/>
    </source>
</evidence>
<name>A0A7R9KTR7_9ACAR</name>
<keyword evidence="6" id="KW-0479">Metal-binding</keyword>